<dbReference type="PROSITE" id="PS51819">
    <property type="entry name" value="VOC"/>
    <property type="match status" value="1"/>
</dbReference>
<dbReference type="Proteomes" id="UP000438448">
    <property type="component" value="Unassembled WGS sequence"/>
</dbReference>
<organism evidence="2 3">
    <name type="scientific">Nocardia macrotermitis</name>
    <dbReference type="NCBI Taxonomy" id="2585198"/>
    <lineage>
        <taxon>Bacteria</taxon>
        <taxon>Bacillati</taxon>
        <taxon>Actinomycetota</taxon>
        <taxon>Actinomycetes</taxon>
        <taxon>Mycobacteriales</taxon>
        <taxon>Nocardiaceae</taxon>
        <taxon>Nocardia</taxon>
    </lineage>
</organism>
<dbReference type="InterPro" id="IPR037523">
    <property type="entry name" value="VOC_core"/>
</dbReference>
<dbReference type="Pfam" id="PF22677">
    <property type="entry name" value="Ble-like_N"/>
    <property type="match status" value="1"/>
</dbReference>
<keyword evidence="3" id="KW-1185">Reference proteome</keyword>
<dbReference type="InterPro" id="IPR053863">
    <property type="entry name" value="Glyoxy/Ble-like_N"/>
</dbReference>
<protein>
    <recommendedName>
        <fullName evidence="1">VOC domain-containing protein</fullName>
    </recommendedName>
</protein>
<proteinExistence type="predicted"/>
<feature type="domain" description="VOC" evidence="1">
    <location>
        <begin position="4"/>
        <end position="133"/>
    </location>
</feature>
<dbReference type="PANTHER" id="PTHR36503:SF2">
    <property type="entry name" value="BLR2408 PROTEIN"/>
    <property type="match status" value="1"/>
</dbReference>
<dbReference type="InterPro" id="IPR029068">
    <property type="entry name" value="Glyas_Bleomycin-R_OHBP_Dase"/>
</dbReference>
<dbReference type="AlphaFoldDB" id="A0A7K0D195"/>
<accession>A0A7K0D195</accession>
<reference evidence="2 3" key="1">
    <citation type="submission" date="2019-10" db="EMBL/GenBank/DDBJ databases">
        <title>Nocardia macrotermitis sp. nov. and Nocardia aurantia sp. nov., isolated from the gut of fungus growing-termite Macrotermes natalensis.</title>
        <authorList>
            <person name="Benndorf R."/>
            <person name="Schwitalla J."/>
            <person name="Martin K."/>
            <person name="De Beer W."/>
            <person name="Kaster A.-K."/>
            <person name="Vollmers J."/>
            <person name="Poulsen M."/>
            <person name="Beemelmanns C."/>
        </authorList>
    </citation>
    <scope>NUCLEOTIDE SEQUENCE [LARGE SCALE GENOMIC DNA]</scope>
    <source>
        <strain evidence="2 3">RB20</strain>
    </source>
</reference>
<evidence type="ECO:0000313" key="3">
    <source>
        <dbReference type="Proteomes" id="UP000438448"/>
    </source>
</evidence>
<dbReference type="SUPFAM" id="SSF54593">
    <property type="entry name" value="Glyoxalase/Bleomycin resistance protein/Dihydroxybiphenyl dioxygenase"/>
    <property type="match status" value="1"/>
</dbReference>
<dbReference type="Gene3D" id="3.10.180.10">
    <property type="entry name" value="2,3-Dihydroxybiphenyl 1,2-Dioxygenase, domain 1"/>
    <property type="match status" value="1"/>
</dbReference>
<evidence type="ECO:0000313" key="2">
    <source>
        <dbReference type="EMBL" id="MQY19451.1"/>
    </source>
</evidence>
<dbReference type="RefSeq" id="WP_153410189.1">
    <property type="nucleotide sequence ID" value="NZ_WEGK01000004.1"/>
</dbReference>
<dbReference type="PANTHER" id="PTHR36503">
    <property type="entry name" value="BLR2520 PROTEIN"/>
    <property type="match status" value="1"/>
</dbReference>
<evidence type="ECO:0000259" key="1">
    <source>
        <dbReference type="PROSITE" id="PS51819"/>
    </source>
</evidence>
<comment type="caution">
    <text evidence="2">The sequence shown here is derived from an EMBL/GenBank/DDBJ whole genome shotgun (WGS) entry which is preliminary data.</text>
</comment>
<name>A0A7K0D195_9NOCA</name>
<dbReference type="OrthoDB" id="4265398at2"/>
<gene>
    <name evidence="2" type="ORF">NRB20_25410</name>
</gene>
<sequence length="137" mass="15759">MPSKMIFVNLPVDDLDRSKRFYETLGWKIDQQFTDDNAACVLIDDNICVMLLIRRFFETFIQRPVADTVIITGSLYALALPSRQEVDDLLTAALRAGATEEINPDKRAQERAVGMYSRTFIDLDGHQWEPFHMAYPE</sequence>
<dbReference type="EMBL" id="WEGK01000004">
    <property type="protein sequence ID" value="MQY19451.1"/>
    <property type="molecule type" value="Genomic_DNA"/>
</dbReference>